<evidence type="ECO:0000313" key="5">
    <source>
        <dbReference type="Proteomes" id="UP000233440"/>
    </source>
</evidence>
<sequence>MKWKKLIGLVILGIFLLAACSNNNNSTDKKASDNQKQTVTTREKAVSKTTVQPSLKEAQDIPAAEKKALLAVTSQYIKAFNEKNLDAYMEIISKNSKSFKYDKEKAYTKKIFDTMDIKMEPTKTSVIGYKPNDANVYMELKTTVTEKGEKLINTSRQINTYHKENGQWKLTSIMAMETK</sequence>
<evidence type="ECO:0000259" key="3">
    <source>
        <dbReference type="Pfam" id="PF14534"/>
    </source>
</evidence>
<accession>A0A2N3LNM3</accession>
<evidence type="ECO:0000256" key="1">
    <source>
        <dbReference type="SAM" id="MobiDB-lite"/>
    </source>
</evidence>
<feature type="domain" description="DUF4440" evidence="3">
    <location>
        <begin position="69"/>
        <end position="170"/>
    </location>
</feature>
<protein>
    <recommendedName>
        <fullName evidence="3">DUF4440 domain-containing protein</fullName>
    </recommendedName>
</protein>
<keyword evidence="2" id="KW-0732">Signal</keyword>
<dbReference type="EMBL" id="PIQO01000002">
    <property type="protein sequence ID" value="PKR86292.1"/>
    <property type="molecule type" value="Genomic_DNA"/>
</dbReference>
<feature type="signal peptide" evidence="2">
    <location>
        <begin position="1"/>
        <end position="26"/>
    </location>
</feature>
<dbReference type="Gene3D" id="3.10.450.50">
    <property type="match status" value="1"/>
</dbReference>
<organism evidence="4 5">
    <name type="scientific">Heyndrickxia camelliae</name>
    <dbReference type="NCBI Taxonomy" id="1707093"/>
    <lineage>
        <taxon>Bacteria</taxon>
        <taxon>Bacillati</taxon>
        <taxon>Bacillota</taxon>
        <taxon>Bacilli</taxon>
        <taxon>Bacillales</taxon>
        <taxon>Bacillaceae</taxon>
        <taxon>Heyndrickxia</taxon>
    </lineage>
</organism>
<dbReference type="Proteomes" id="UP000233440">
    <property type="component" value="Unassembled WGS sequence"/>
</dbReference>
<feature type="chain" id="PRO_5038654933" description="DUF4440 domain-containing protein" evidence="2">
    <location>
        <begin position="27"/>
        <end position="179"/>
    </location>
</feature>
<name>A0A2N3LNM3_9BACI</name>
<proteinExistence type="predicted"/>
<dbReference type="InterPro" id="IPR032710">
    <property type="entry name" value="NTF2-like_dom_sf"/>
</dbReference>
<keyword evidence="5" id="KW-1185">Reference proteome</keyword>
<reference evidence="4 5" key="1">
    <citation type="submission" date="2017-11" db="EMBL/GenBank/DDBJ databases">
        <title>Bacillus camelliae sp. nov., isolated from pu'er tea.</title>
        <authorList>
            <person name="Niu L."/>
        </authorList>
    </citation>
    <scope>NUCLEOTIDE SEQUENCE [LARGE SCALE GENOMIC DNA]</scope>
    <source>
        <strain evidence="4 5">7578-1</strain>
    </source>
</reference>
<evidence type="ECO:0000256" key="2">
    <source>
        <dbReference type="SAM" id="SignalP"/>
    </source>
</evidence>
<dbReference type="AlphaFoldDB" id="A0A2N3LNM3"/>
<gene>
    <name evidence="4" type="ORF">CWO92_04110</name>
</gene>
<dbReference type="PROSITE" id="PS51257">
    <property type="entry name" value="PROKAR_LIPOPROTEIN"/>
    <property type="match status" value="1"/>
</dbReference>
<dbReference type="Pfam" id="PF14534">
    <property type="entry name" value="DUF4440"/>
    <property type="match status" value="1"/>
</dbReference>
<feature type="region of interest" description="Disordered" evidence="1">
    <location>
        <begin position="26"/>
        <end position="51"/>
    </location>
</feature>
<dbReference type="OrthoDB" id="2839093at2"/>
<dbReference type="RefSeq" id="WP_101352931.1">
    <property type="nucleotide sequence ID" value="NZ_PIQO01000002.1"/>
</dbReference>
<dbReference type="SUPFAM" id="SSF54427">
    <property type="entry name" value="NTF2-like"/>
    <property type="match status" value="1"/>
</dbReference>
<evidence type="ECO:0000313" key="4">
    <source>
        <dbReference type="EMBL" id="PKR86292.1"/>
    </source>
</evidence>
<comment type="caution">
    <text evidence="4">The sequence shown here is derived from an EMBL/GenBank/DDBJ whole genome shotgun (WGS) entry which is preliminary data.</text>
</comment>
<dbReference type="InterPro" id="IPR027843">
    <property type="entry name" value="DUF4440"/>
</dbReference>